<dbReference type="EMBL" id="KX925554">
    <property type="protein sequence ID" value="APC46320.1"/>
    <property type="molecule type" value="Genomic_DNA"/>
</dbReference>
<dbReference type="KEGG" id="vg:55601472"/>
<dbReference type="Proteomes" id="UP000224898">
    <property type="component" value="Segment"/>
</dbReference>
<dbReference type="RefSeq" id="YP_009831783.1">
    <property type="nucleotide sequence ID" value="NC_048650.1"/>
</dbReference>
<proteinExistence type="predicted"/>
<accession>A0A1J0GVW9</accession>
<protein>
    <submittedName>
        <fullName evidence="1">Uncharacterized protein</fullName>
    </submittedName>
</protein>
<evidence type="ECO:0000313" key="2">
    <source>
        <dbReference type="Proteomes" id="UP000224898"/>
    </source>
</evidence>
<name>A0A1J0GVW9_9CAUD</name>
<evidence type="ECO:0000313" key="1">
    <source>
        <dbReference type="EMBL" id="APC46320.1"/>
    </source>
</evidence>
<organism evidence="1 2">
    <name type="scientific">Streptomyces phage BRock</name>
    <dbReference type="NCBI Taxonomy" id="1913591"/>
    <lineage>
        <taxon>Viruses</taxon>
        <taxon>Duplodnaviria</taxon>
        <taxon>Heunggongvirae</taxon>
        <taxon>Uroviricota</taxon>
        <taxon>Caudoviricetes</taxon>
        <taxon>Borockvirus</taxon>
        <taxon>Borockvirus brock</taxon>
    </lineage>
</organism>
<keyword evidence="2" id="KW-1185">Reference proteome</keyword>
<sequence length="113" mass="13053">MALRIEWEELDMSPRFWESFAGWYDDKAYRHADFAQELEMTARECAANDLQVMFDNYDHSDGGLYDSDYTLGVAEGIQRAITYLREAPKTAELLVWTGGELVPEKEFGEDLDD</sequence>
<dbReference type="GeneID" id="55601472"/>
<reference evidence="1 2" key="1">
    <citation type="submission" date="2016-09" db="EMBL/GenBank/DDBJ databases">
        <title>Complete Genome Sequence of Streptomyces 5a phage BRock.</title>
        <authorList>
            <person name="Crossman A."/>
            <person name="Baron S."/>
            <person name="Jamdagni P."/>
            <person name="Khatri P."/>
            <person name="Sharma D."/>
            <person name="Pandey M."/>
            <person name="Goyal S."/>
            <person name="Kumar S."/>
            <person name="Phogat A."/>
            <person name="Chawla G."/>
            <person name="Pasricha M."/>
            <person name="Gupta K."/>
            <person name="Bazzad D."/>
            <person name="Aggarwal V."/>
            <person name="Poughat A."/>
            <person name="Singh K."/>
            <person name="Rana P."/>
            <person name="Gautam R."/>
            <person name="Sharma V."/>
            <person name="Tyagi D."/>
            <person name="Shahi A."/>
            <person name="Jangra N."/>
            <person name="Malik M."/>
            <person name="Sidhu P.K."/>
            <person name="Malik S."/>
            <person name="Ghalyan Y."/>
            <person name="Sharma S.S."/>
            <person name="Malik A."/>
            <person name="Chuttani R."/>
            <person name="Bamal N."/>
            <person name="Bhadula D."/>
            <person name="Batra A."/>
            <person name="Temple L."/>
            <person name="Nehra K."/>
        </authorList>
    </citation>
    <scope>NUCLEOTIDE SEQUENCE [LARGE SCALE GENOMIC DNA]</scope>
</reference>